<dbReference type="Proteomes" id="UP000274429">
    <property type="component" value="Unassembled WGS sequence"/>
</dbReference>
<accession>A0A0R3WLM4</accession>
<reference evidence="3" key="1">
    <citation type="submission" date="2017-02" db="UniProtKB">
        <authorList>
            <consortium name="WormBaseParasite"/>
        </authorList>
    </citation>
    <scope>IDENTIFICATION</scope>
</reference>
<evidence type="ECO:0000313" key="3">
    <source>
        <dbReference type="WBParaSite" id="TTAC_0000166201-mRNA-1"/>
    </source>
</evidence>
<evidence type="ECO:0000313" key="1">
    <source>
        <dbReference type="EMBL" id="VDM18339.1"/>
    </source>
</evidence>
<proteinExistence type="predicted"/>
<name>A0A0R3WLM4_HYDTA</name>
<keyword evidence="2" id="KW-1185">Reference proteome</keyword>
<gene>
    <name evidence="1" type="ORF">TTAC_LOCUS1649</name>
</gene>
<dbReference type="AlphaFoldDB" id="A0A0R3WLM4"/>
<dbReference type="WBParaSite" id="TTAC_0000166201-mRNA-1">
    <property type="protein sequence ID" value="TTAC_0000166201-mRNA-1"/>
    <property type="gene ID" value="TTAC_0000166201"/>
</dbReference>
<organism evidence="3">
    <name type="scientific">Hydatigena taeniaeformis</name>
    <name type="common">Feline tapeworm</name>
    <name type="synonym">Taenia taeniaeformis</name>
    <dbReference type="NCBI Taxonomy" id="6205"/>
    <lineage>
        <taxon>Eukaryota</taxon>
        <taxon>Metazoa</taxon>
        <taxon>Spiralia</taxon>
        <taxon>Lophotrochozoa</taxon>
        <taxon>Platyhelminthes</taxon>
        <taxon>Cestoda</taxon>
        <taxon>Eucestoda</taxon>
        <taxon>Cyclophyllidea</taxon>
        <taxon>Taeniidae</taxon>
        <taxon>Hydatigera</taxon>
    </lineage>
</organism>
<dbReference type="EMBL" id="UYWX01000427">
    <property type="protein sequence ID" value="VDM18339.1"/>
    <property type="molecule type" value="Genomic_DNA"/>
</dbReference>
<sequence>MRIQAPVVGADPRGGFRPTANVATTRVQCQRPIQFSLGGCLEEEEEEEWIVAPQWVGVAANASPFGHHWVNPLHVAVNGTIGTKAPQFQYVSAFRLIEHLGRMLTPPQHLCHLGGTWCQAVDSQCRVGGATRDAVLGGWWMEPPTP</sequence>
<evidence type="ECO:0000313" key="2">
    <source>
        <dbReference type="Proteomes" id="UP000274429"/>
    </source>
</evidence>
<protein>
    <submittedName>
        <fullName evidence="1 3">Uncharacterized protein</fullName>
    </submittedName>
</protein>
<reference evidence="1 2" key="2">
    <citation type="submission" date="2018-11" db="EMBL/GenBank/DDBJ databases">
        <authorList>
            <consortium name="Pathogen Informatics"/>
        </authorList>
    </citation>
    <scope>NUCLEOTIDE SEQUENCE [LARGE SCALE GENOMIC DNA]</scope>
</reference>